<keyword evidence="3" id="KW-1185">Reference proteome</keyword>
<gene>
    <name evidence="2" type="ORF">EV382_2164</name>
</gene>
<evidence type="ECO:0000313" key="2">
    <source>
        <dbReference type="EMBL" id="RZT78968.1"/>
    </source>
</evidence>
<feature type="signal peptide" evidence="1">
    <location>
        <begin position="1"/>
        <end position="23"/>
    </location>
</feature>
<comment type="caution">
    <text evidence="2">The sequence shown here is derived from an EMBL/GenBank/DDBJ whole genome shotgun (WGS) entry which is preliminary data.</text>
</comment>
<sequence>MSGRRTGRALLAGGLLLSTLLAAGCGVRPSDVITGRSAVSGPAQGFGLYLVAQGDIVLVVRPARAVPDTATILALLAAGPAENERRQGFTSEVPAGFDPVTVTPTADQTDGVTVRTATAARALSVNAVHQIVCTAADAAARTGLATSTGPVTIVGPDGARPPRRCPIR</sequence>
<evidence type="ECO:0000256" key="1">
    <source>
        <dbReference type="SAM" id="SignalP"/>
    </source>
</evidence>
<evidence type="ECO:0008006" key="4">
    <source>
        <dbReference type="Google" id="ProtNLM"/>
    </source>
</evidence>
<organism evidence="2 3">
    <name type="scientific">Micromonospora violae</name>
    <dbReference type="NCBI Taxonomy" id="1278207"/>
    <lineage>
        <taxon>Bacteria</taxon>
        <taxon>Bacillati</taxon>
        <taxon>Actinomycetota</taxon>
        <taxon>Actinomycetes</taxon>
        <taxon>Micromonosporales</taxon>
        <taxon>Micromonosporaceae</taxon>
        <taxon>Micromonospora</taxon>
    </lineage>
</organism>
<dbReference type="RefSeq" id="WP_244236623.1">
    <property type="nucleotide sequence ID" value="NZ_JBEZZO010000003.1"/>
</dbReference>
<accession>A0A4Q7UF88</accession>
<proteinExistence type="predicted"/>
<dbReference type="Proteomes" id="UP000293781">
    <property type="component" value="Unassembled WGS sequence"/>
</dbReference>
<reference evidence="2 3" key="1">
    <citation type="submission" date="2019-02" db="EMBL/GenBank/DDBJ databases">
        <title>Sequencing the genomes of 1000 actinobacteria strains.</title>
        <authorList>
            <person name="Klenk H.-P."/>
        </authorList>
    </citation>
    <scope>NUCLEOTIDE SEQUENCE [LARGE SCALE GENOMIC DNA]</scope>
    <source>
        <strain evidence="2 3">DSM 45888</strain>
    </source>
</reference>
<dbReference type="AlphaFoldDB" id="A0A4Q7UF88"/>
<protein>
    <recommendedName>
        <fullName evidence="4">GerMN domain-containing protein</fullName>
    </recommendedName>
</protein>
<name>A0A4Q7UF88_9ACTN</name>
<dbReference type="PROSITE" id="PS51257">
    <property type="entry name" value="PROKAR_LIPOPROTEIN"/>
    <property type="match status" value="1"/>
</dbReference>
<evidence type="ECO:0000313" key="3">
    <source>
        <dbReference type="Proteomes" id="UP000293781"/>
    </source>
</evidence>
<dbReference type="EMBL" id="SHKK01000001">
    <property type="protein sequence ID" value="RZT78968.1"/>
    <property type="molecule type" value="Genomic_DNA"/>
</dbReference>
<keyword evidence="1" id="KW-0732">Signal</keyword>
<feature type="chain" id="PRO_5038709102" description="GerMN domain-containing protein" evidence="1">
    <location>
        <begin position="24"/>
        <end position="168"/>
    </location>
</feature>